<dbReference type="OrthoDB" id="6253424at2759"/>
<dbReference type="AlphaFoldDB" id="A0A3P7LDU0"/>
<feature type="transmembrane region" description="Helical" evidence="1">
    <location>
        <begin position="303"/>
        <end position="330"/>
    </location>
</feature>
<keyword evidence="3" id="KW-1185">Reference proteome</keyword>
<sequence>MRAKKTDDKDPFVKTRKIPPADFEIECKGFLEACLSPDFKRFRLLLSYYTAYFQFPMTNASETASILLTTLLSVERYMTMHNISYPSKNKAYSCCGKKVHSADSEATDDPDFNTTTNCKDCEGLRVVLVPLTCVCSGVRNNVTLAITKVAFLSIALNIPLFFSQQVITREVEVATDARTGAPAQTTLKWGVGVTAFGNSRFYSIYTWSRTVFLQILPFIYLCLINFYLFKFIRMANARWKSKLQAPIPANLGGASLAAPEQLTMDRESSNVNLANCTNPITGNIATANLRNIRRQNAQRKLTVLLIAIVALFLAGQIPQAFAFAAIYQALLKMLGAESRKLACSPSYRLYRVSTNCICLLTYSANFILYATLNAHFKRELARCCRVNECKRKPRNLVSCVDGGADEEQPFVRGKIRRAAASTDCVPRGRQQPPLIGGPV</sequence>
<protein>
    <recommendedName>
        <fullName evidence="4">G-protein coupled receptors family 1 profile domain-containing protein</fullName>
    </recommendedName>
</protein>
<dbReference type="InterPro" id="IPR052954">
    <property type="entry name" value="GPCR-Ligand_Int"/>
</dbReference>
<dbReference type="EMBL" id="UYRU01048397">
    <property type="protein sequence ID" value="VDN10067.1"/>
    <property type="molecule type" value="Genomic_DNA"/>
</dbReference>
<reference evidence="2 3" key="1">
    <citation type="submission" date="2018-11" db="EMBL/GenBank/DDBJ databases">
        <authorList>
            <consortium name="Pathogen Informatics"/>
        </authorList>
    </citation>
    <scope>NUCLEOTIDE SEQUENCE [LARGE SCALE GENOMIC DNA]</scope>
</reference>
<name>A0A3P7LDU0_DIBLA</name>
<dbReference type="PANTHER" id="PTHR46641:SF2">
    <property type="entry name" value="FMRFAMIDE RECEPTOR"/>
    <property type="match status" value="1"/>
</dbReference>
<dbReference type="Gene3D" id="1.20.1070.10">
    <property type="entry name" value="Rhodopsin 7-helix transmembrane proteins"/>
    <property type="match status" value="1"/>
</dbReference>
<organism evidence="2 3">
    <name type="scientific">Dibothriocephalus latus</name>
    <name type="common">Fish tapeworm</name>
    <name type="synonym">Diphyllobothrium latum</name>
    <dbReference type="NCBI Taxonomy" id="60516"/>
    <lineage>
        <taxon>Eukaryota</taxon>
        <taxon>Metazoa</taxon>
        <taxon>Spiralia</taxon>
        <taxon>Lophotrochozoa</taxon>
        <taxon>Platyhelminthes</taxon>
        <taxon>Cestoda</taxon>
        <taxon>Eucestoda</taxon>
        <taxon>Diphyllobothriidea</taxon>
        <taxon>Diphyllobothriidae</taxon>
        <taxon>Dibothriocephalus</taxon>
    </lineage>
</organism>
<keyword evidence="1" id="KW-1133">Transmembrane helix</keyword>
<evidence type="ECO:0000313" key="3">
    <source>
        <dbReference type="Proteomes" id="UP000281553"/>
    </source>
</evidence>
<feature type="non-terminal residue" evidence="2">
    <location>
        <position position="439"/>
    </location>
</feature>
<accession>A0A3P7LDU0</accession>
<gene>
    <name evidence="2" type="ORF">DILT_LOCUS5898</name>
</gene>
<dbReference type="Proteomes" id="UP000281553">
    <property type="component" value="Unassembled WGS sequence"/>
</dbReference>
<proteinExistence type="predicted"/>
<dbReference type="PANTHER" id="PTHR46641">
    <property type="entry name" value="FMRFAMIDE RECEPTOR-RELATED"/>
    <property type="match status" value="1"/>
</dbReference>
<feature type="transmembrane region" description="Helical" evidence="1">
    <location>
        <begin position="211"/>
        <end position="232"/>
    </location>
</feature>
<evidence type="ECO:0008006" key="4">
    <source>
        <dbReference type="Google" id="ProtNLM"/>
    </source>
</evidence>
<evidence type="ECO:0000256" key="1">
    <source>
        <dbReference type="SAM" id="Phobius"/>
    </source>
</evidence>
<keyword evidence="1" id="KW-0812">Transmembrane</keyword>
<keyword evidence="1" id="KW-0472">Membrane</keyword>
<evidence type="ECO:0000313" key="2">
    <source>
        <dbReference type="EMBL" id="VDN10067.1"/>
    </source>
</evidence>
<dbReference type="SUPFAM" id="SSF81321">
    <property type="entry name" value="Family A G protein-coupled receptor-like"/>
    <property type="match status" value="1"/>
</dbReference>
<feature type="transmembrane region" description="Helical" evidence="1">
    <location>
        <begin position="350"/>
        <end position="372"/>
    </location>
</feature>